<dbReference type="Proteomes" id="UP000469950">
    <property type="component" value="Unassembled WGS sequence"/>
</dbReference>
<evidence type="ECO:0008006" key="4">
    <source>
        <dbReference type="Google" id="ProtNLM"/>
    </source>
</evidence>
<accession>A0A833JM90</accession>
<sequence length="493" mass="54184">MFSVQGLAISILTAAVAGQAAAAPWLEPGDPRARHAVQQLADRGHLNRTVTTWPMMWATVDSGLKEQGSARTDATVTSANAYLSFEQNYQAAGGMRNDITLAGTTETPFIRGFDGGPREAGEATARVELQAQNWAARASFTYALDPEDDESIRLDGSYLAGTAANWVLGAGAIDRWWGPGWSNSLILSTNARPMPAVWLNRKDAKPFESQWLSWIGPWQFTVFAGQYEKERAVPNAKLIGMRATFRPVQGLDIGLSRAIMFGGDGRPEDASTIWNAFIGKDNGQLEENDPGNQIASIDIRYGFPVGDNSMSVYSQMMGEDEAGAFPARKSWLLGTGWTTRLGDSQQQWYLEYTNTTADDFLGDAIPSITYEHSTYQTGYRYYGRNMASTFEGDAEAATLGAYNFFPNGHNLGVVITWADLNKDGGSRVAATNPAVFYNVSTVQQEVVLLDIRYGRPLFGGWLNFKGQAADTRLILESGSKQDWLLSIDWIYRF</sequence>
<keyword evidence="1" id="KW-0732">Signal</keyword>
<evidence type="ECO:0000313" key="2">
    <source>
        <dbReference type="EMBL" id="KAE8544183.1"/>
    </source>
</evidence>
<dbReference type="RefSeq" id="WP_153741495.1">
    <property type="nucleotide sequence ID" value="NZ_WBMP01000020.1"/>
</dbReference>
<comment type="caution">
    <text evidence="2">The sequence shown here is derived from an EMBL/GenBank/DDBJ whole genome shotgun (WGS) entry which is preliminary data.</text>
</comment>
<evidence type="ECO:0000256" key="1">
    <source>
        <dbReference type="SAM" id="SignalP"/>
    </source>
</evidence>
<organism evidence="2 3">
    <name type="scientific">Marinobacter nauticus</name>
    <name type="common">Marinobacter hydrocarbonoclasticus</name>
    <name type="synonym">Marinobacter aquaeolei</name>
    <dbReference type="NCBI Taxonomy" id="2743"/>
    <lineage>
        <taxon>Bacteria</taxon>
        <taxon>Pseudomonadati</taxon>
        <taxon>Pseudomonadota</taxon>
        <taxon>Gammaproteobacteria</taxon>
        <taxon>Pseudomonadales</taxon>
        <taxon>Marinobacteraceae</taxon>
        <taxon>Marinobacter</taxon>
    </lineage>
</organism>
<feature type="chain" id="PRO_5033003588" description="Capsule assembly Wzi family protein" evidence="1">
    <location>
        <begin position="23"/>
        <end position="493"/>
    </location>
</feature>
<proteinExistence type="predicted"/>
<dbReference type="InterPro" id="IPR026950">
    <property type="entry name" value="Caps_assemb_Wzi"/>
</dbReference>
<dbReference type="AlphaFoldDB" id="A0A833JM90"/>
<dbReference type="Gene3D" id="2.40.160.130">
    <property type="entry name" value="Capsule assembly protein Wzi"/>
    <property type="match status" value="1"/>
</dbReference>
<reference evidence="2 3" key="1">
    <citation type="submission" date="2019-10" db="EMBL/GenBank/DDBJ databases">
        <title>Draft genome sequence of Marinobacter hydrocarbonoclasticus NCT7M from the microbiome of the marine copepod.</title>
        <authorList>
            <person name="Nuttall R."/>
            <person name="Sharma G."/>
            <person name="Moisander P."/>
        </authorList>
    </citation>
    <scope>NUCLEOTIDE SEQUENCE [LARGE SCALE GENOMIC DNA]</scope>
    <source>
        <strain evidence="2 3">NCT7M</strain>
    </source>
</reference>
<protein>
    <recommendedName>
        <fullName evidence="4">Capsule assembly Wzi family protein</fullName>
    </recommendedName>
</protein>
<dbReference type="Pfam" id="PF14052">
    <property type="entry name" value="Caps_assemb_Wzi"/>
    <property type="match status" value="1"/>
</dbReference>
<evidence type="ECO:0000313" key="3">
    <source>
        <dbReference type="Proteomes" id="UP000469950"/>
    </source>
</evidence>
<dbReference type="InterPro" id="IPR038636">
    <property type="entry name" value="Wzi_sf"/>
</dbReference>
<feature type="signal peptide" evidence="1">
    <location>
        <begin position="1"/>
        <end position="22"/>
    </location>
</feature>
<gene>
    <name evidence="2" type="ORF">F6453_3440</name>
</gene>
<dbReference type="EMBL" id="WBMP01000020">
    <property type="protein sequence ID" value="KAE8544183.1"/>
    <property type="molecule type" value="Genomic_DNA"/>
</dbReference>
<name>A0A833JM90_MARNT</name>